<comment type="similarity">
    <text evidence="3 4">Belongs to the RlpA family.</text>
</comment>
<keyword evidence="2 3" id="KW-0961">Cell wall biogenesis/degradation</keyword>
<dbReference type="AlphaFoldDB" id="A0A8J2BS26"/>
<dbReference type="Gene3D" id="2.40.40.10">
    <property type="entry name" value="RlpA-like domain"/>
    <property type="match status" value="1"/>
</dbReference>
<keyword evidence="7" id="KW-1185">Reference proteome</keyword>
<dbReference type="PANTHER" id="PTHR34183">
    <property type="entry name" value="ENDOLYTIC PEPTIDOGLYCAN TRANSGLYCOSYLASE RLPA"/>
    <property type="match status" value="1"/>
</dbReference>
<dbReference type="Proteomes" id="UP000663859">
    <property type="component" value="Unassembled WGS sequence"/>
</dbReference>
<comment type="caution">
    <text evidence="6">The sequence shown here is derived from an EMBL/GenBank/DDBJ whole genome shotgun (WGS) entry which is preliminary data.</text>
</comment>
<proteinExistence type="inferred from homology"/>
<keyword evidence="3" id="KW-0449">Lipoprotein</keyword>
<evidence type="ECO:0000256" key="2">
    <source>
        <dbReference type="ARBA" id="ARBA00023316"/>
    </source>
</evidence>
<dbReference type="PANTHER" id="PTHR34183:SF1">
    <property type="entry name" value="ENDOLYTIC PEPTIDOGLYCAN TRANSGLYCOSYLASE RLPA"/>
    <property type="match status" value="1"/>
</dbReference>
<evidence type="ECO:0000313" key="6">
    <source>
        <dbReference type="EMBL" id="CAF0703217.1"/>
    </source>
</evidence>
<dbReference type="GO" id="GO:0071555">
    <property type="term" value="P:cell wall organization"/>
    <property type="evidence" value="ECO:0007669"/>
    <property type="project" value="UniProtKB-KW"/>
</dbReference>
<evidence type="ECO:0000256" key="3">
    <source>
        <dbReference type="HAMAP-Rule" id="MF_02071"/>
    </source>
</evidence>
<accession>A0A8J2BS26</accession>
<evidence type="ECO:0000313" key="7">
    <source>
        <dbReference type="Proteomes" id="UP000663859"/>
    </source>
</evidence>
<evidence type="ECO:0000259" key="5">
    <source>
        <dbReference type="Pfam" id="PF03330"/>
    </source>
</evidence>
<comment type="subcellular location">
    <subcellularLocation>
        <location evidence="3">Cell membrane</location>
        <topology evidence="3">Lipid-anchor</topology>
    </subcellularLocation>
</comment>
<evidence type="ECO:0000256" key="1">
    <source>
        <dbReference type="ARBA" id="ARBA00023239"/>
    </source>
</evidence>
<evidence type="ECO:0000256" key="4">
    <source>
        <dbReference type="RuleBase" id="RU003495"/>
    </source>
</evidence>
<keyword evidence="3" id="KW-0472">Membrane</keyword>
<dbReference type="HAMAP" id="MF_02071">
    <property type="entry name" value="RlpA"/>
    <property type="match status" value="1"/>
</dbReference>
<dbReference type="InterPro" id="IPR012997">
    <property type="entry name" value="RplA"/>
</dbReference>
<reference evidence="6" key="1">
    <citation type="submission" date="2021-02" db="EMBL/GenBank/DDBJ databases">
        <authorList>
            <person name="Cremers G."/>
            <person name="Picone N."/>
        </authorList>
    </citation>
    <scope>NUCLEOTIDE SEQUENCE</scope>
    <source>
        <strain evidence="6">PQ17</strain>
    </source>
</reference>
<dbReference type="RefSeq" id="WP_174583536.1">
    <property type="nucleotide sequence ID" value="NZ_CAJNOB010000048.1"/>
</dbReference>
<name>A0A8J2BS26_9BACT</name>
<dbReference type="NCBIfam" id="TIGR00413">
    <property type="entry name" value="rlpA"/>
    <property type="match status" value="1"/>
</dbReference>
<feature type="domain" description="RlpA-like protein double-psi beta-barrel" evidence="5">
    <location>
        <begin position="37"/>
        <end position="127"/>
    </location>
</feature>
<dbReference type="GO" id="GO:0000270">
    <property type="term" value="P:peptidoglycan metabolic process"/>
    <property type="evidence" value="ECO:0007669"/>
    <property type="project" value="UniProtKB-UniRule"/>
</dbReference>
<keyword evidence="3" id="KW-0564">Palmitate</keyword>
<keyword evidence="3" id="KW-1003">Cell membrane</keyword>
<dbReference type="EMBL" id="CAJNOB010000048">
    <property type="protein sequence ID" value="CAF0703217.1"/>
    <property type="molecule type" value="Genomic_DNA"/>
</dbReference>
<dbReference type="SUPFAM" id="SSF50685">
    <property type="entry name" value="Barwin-like endoglucanases"/>
    <property type="match status" value="1"/>
</dbReference>
<gene>
    <name evidence="3 6" type="primary">rlpA</name>
    <name evidence="6" type="ORF">MPNT_520003</name>
</gene>
<sequence>MIRILSFVFLLLLALFVVGCAGPGFSRWGYHVRVGATQRGYASWYGGRFHGKPTADGGRYNQWAHTAAHRHLPFGTVVRVRNLLNGKQAVLRITDRGPFVKGRIIDVSLGAARELGMVHAGVVPVEVRVLRLPSQL</sequence>
<dbReference type="CDD" id="cd22268">
    <property type="entry name" value="DPBB_RlpA-like"/>
    <property type="match status" value="1"/>
</dbReference>
<dbReference type="InterPro" id="IPR009009">
    <property type="entry name" value="RlpA-like_DPBB"/>
</dbReference>
<dbReference type="InterPro" id="IPR034718">
    <property type="entry name" value="RlpA"/>
</dbReference>
<organism evidence="6 7">
    <name type="scientific">Candidatus Methylacidithermus pantelleriae</name>
    <dbReference type="NCBI Taxonomy" id="2744239"/>
    <lineage>
        <taxon>Bacteria</taxon>
        <taxon>Pseudomonadati</taxon>
        <taxon>Verrucomicrobiota</taxon>
        <taxon>Methylacidiphilae</taxon>
        <taxon>Methylacidiphilales</taxon>
        <taxon>Methylacidiphilaceae</taxon>
        <taxon>Candidatus Methylacidithermus</taxon>
    </lineage>
</organism>
<dbReference type="GO" id="GO:0005886">
    <property type="term" value="C:plasma membrane"/>
    <property type="evidence" value="ECO:0007669"/>
    <property type="project" value="UniProtKB-SubCell"/>
</dbReference>
<dbReference type="InterPro" id="IPR036908">
    <property type="entry name" value="RlpA-like_sf"/>
</dbReference>
<dbReference type="EC" id="4.2.2.-" evidence="3"/>
<dbReference type="Pfam" id="PF03330">
    <property type="entry name" value="DPBB_1"/>
    <property type="match status" value="1"/>
</dbReference>
<dbReference type="GO" id="GO:0008932">
    <property type="term" value="F:lytic endotransglycosylase activity"/>
    <property type="evidence" value="ECO:0007669"/>
    <property type="project" value="UniProtKB-UniRule"/>
</dbReference>
<dbReference type="PROSITE" id="PS51257">
    <property type="entry name" value="PROKAR_LIPOPROTEIN"/>
    <property type="match status" value="1"/>
</dbReference>
<keyword evidence="1 3" id="KW-0456">Lyase</keyword>
<comment type="function">
    <text evidence="3">Lytic transglycosylase with a strong preference for naked glycan strands that lack stem peptides.</text>
</comment>
<protein>
    <recommendedName>
        <fullName evidence="3">Probable endolytic peptidoglycan transglycosylase RlpA</fullName>
        <ecNumber evidence="3">4.2.2.-</ecNumber>
    </recommendedName>
</protein>